<dbReference type="PANTHER" id="PTHR38813:SF1">
    <property type="entry name" value="TOXIN RELE1-RELATED"/>
    <property type="match status" value="1"/>
</dbReference>
<accession>A0ABT3H7N0</accession>
<evidence type="ECO:0000313" key="2">
    <source>
        <dbReference type="EMBL" id="MCW2306395.1"/>
    </source>
</evidence>
<gene>
    <name evidence="2" type="ORF">M2319_000714</name>
</gene>
<evidence type="ECO:0000313" key="3">
    <source>
        <dbReference type="Proteomes" id="UP001209755"/>
    </source>
</evidence>
<protein>
    <submittedName>
        <fullName evidence="2">mRNA interferase RelE/StbE</fullName>
    </submittedName>
</protein>
<evidence type="ECO:0000256" key="1">
    <source>
        <dbReference type="ARBA" id="ARBA00022649"/>
    </source>
</evidence>
<dbReference type="Proteomes" id="UP001209755">
    <property type="component" value="Unassembled WGS sequence"/>
</dbReference>
<dbReference type="PANTHER" id="PTHR38813">
    <property type="match status" value="1"/>
</dbReference>
<dbReference type="Gene3D" id="3.30.2310.20">
    <property type="entry name" value="RelE-like"/>
    <property type="match status" value="1"/>
</dbReference>
<comment type="caution">
    <text evidence="2">The sequence shown here is derived from an EMBL/GenBank/DDBJ whole genome shotgun (WGS) entry which is preliminary data.</text>
</comment>
<dbReference type="SUPFAM" id="SSF143011">
    <property type="entry name" value="RelE-like"/>
    <property type="match status" value="1"/>
</dbReference>
<dbReference type="InterPro" id="IPR007712">
    <property type="entry name" value="RelE/ParE_toxin"/>
</dbReference>
<dbReference type="EMBL" id="JAOQNS010000002">
    <property type="protein sequence ID" value="MCW2306395.1"/>
    <property type="molecule type" value="Genomic_DNA"/>
</dbReference>
<keyword evidence="3" id="KW-1185">Reference proteome</keyword>
<organism evidence="2 3">
    <name type="scientific">Rhodobium gokarnense</name>
    <dbReference type="NCBI Taxonomy" id="364296"/>
    <lineage>
        <taxon>Bacteria</taxon>
        <taxon>Pseudomonadati</taxon>
        <taxon>Pseudomonadota</taxon>
        <taxon>Alphaproteobacteria</taxon>
        <taxon>Hyphomicrobiales</taxon>
        <taxon>Rhodobiaceae</taxon>
        <taxon>Rhodobium</taxon>
    </lineage>
</organism>
<dbReference type="InterPro" id="IPR035093">
    <property type="entry name" value="RelE/ParE_toxin_dom_sf"/>
</dbReference>
<sequence>MELFITRKALKQMKVIPVRDRIFSALEAYATDPSVGDVVKLQGTTSTYRLRVGDWRAVFDIDEAAGTMTVTRVAHRRDIYR</sequence>
<dbReference type="InterPro" id="IPR052747">
    <property type="entry name" value="TA_system_RelE_toxin"/>
</dbReference>
<proteinExistence type="predicted"/>
<dbReference type="Pfam" id="PF05016">
    <property type="entry name" value="ParE_toxin"/>
    <property type="match status" value="1"/>
</dbReference>
<reference evidence="3" key="1">
    <citation type="submission" date="2023-07" db="EMBL/GenBank/DDBJ databases">
        <title>Genome sequencing of Purple Non-Sulfur Bacteria from various extreme environments.</title>
        <authorList>
            <person name="Mayer M."/>
        </authorList>
    </citation>
    <scope>NUCLEOTIDE SEQUENCE [LARGE SCALE GENOMIC DNA]</scope>
    <source>
        <strain evidence="3">DSM 17935</strain>
    </source>
</reference>
<name>A0ABT3H7N0_9HYPH</name>
<keyword evidence="1" id="KW-1277">Toxin-antitoxin system</keyword>
<dbReference type="RefSeq" id="WP_264600065.1">
    <property type="nucleotide sequence ID" value="NZ_JAOQNS010000002.1"/>
</dbReference>